<evidence type="ECO:0000313" key="11">
    <source>
        <dbReference type="EMBL" id="RKX68252.1"/>
    </source>
</evidence>
<keyword evidence="2" id="KW-0813">Transport</keyword>
<keyword evidence="8" id="KW-0675">Receptor</keyword>
<dbReference type="Pfam" id="PF00593">
    <property type="entry name" value="TonB_dep_Rec_b-barrel"/>
    <property type="match status" value="1"/>
</dbReference>
<dbReference type="AlphaFoldDB" id="A0A660SCF0"/>
<evidence type="ECO:0000256" key="2">
    <source>
        <dbReference type="ARBA" id="ARBA00022448"/>
    </source>
</evidence>
<reference evidence="11 12" key="1">
    <citation type="submission" date="2018-06" db="EMBL/GenBank/DDBJ databases">
        <title>Extensive metabolic versatility and redundancy in microbially diverse, dynamic hydrothermal sediments.</title>
        <authorList>
            <person name="Dombrowski N."/>
            <person name="Teske A."/>
            <person name="Baker B.J."/>
        </authorList>
    </citation>
    <scope>NUCLEOTIDE SEQUENCE [LARGE SCALE GENOMIC DNA]</scope>
    <source>
        <strain evidence="11">B10_G13</strain>
    </source>
</reference>
<dbReference type="EMBL" id="QNBD01000298">
    <property type="protein sequence ID" value="RKX68252.1"/>
    <property type="molecule type" value="Genomic_DNA"/>
</dbReference>
<evidence type="ECO:0000256" key="8">
    <source>
        <dbReference type="ARBA" id="ARBA00023170"/>
    </source>
</evidence>
<feature type="domain" description="TonB-dependent receptor-like beta-barrel" evidence="10">
    <location>
        <begin position="37"/>
        <end position="403"/>
    </location>
</feature>
<organism evidence="11 12">
    <name type="scientific">candidate division TA06 bacterium</name>
    <dbReference type="NCBI Taxonomy" id="2250710"/>
    <lineage>
        <taxon>Bacteria</taxon>
        <taxon>Bacteria division TA06</taxon>
    </lineage>
</organism>
<keyword evidence="6" id="KW-0798">TonB box</keyword>
<evidence type="ECO:0000256" key="4">
    <source>
        <dbReference type="ARBA" id="ARBA00022692"/>
    </source>
</evidence>
<evidence type="ECO:0000256" key="1">
    <source>
        <dbReference type="ARBA" id="ARBA00004571"/>
    </source>
</evidence>
<evidence type="ECO:0000256" key="3">
    <source>
        <dbReference type="ARBA" id="ARBA00022452"/>
    </source>
</evidence>
<gene>
    <name evidence="11" type="ORF">DRP43_05950</name>
</gene>
<name>A0A660SCF0_UNCT6</name>
<dbReference type="PANTHER" id="PTHR30069:SF29">
    <property type="entry name" value="HEMOGLOBIN AND HEMOGLOBIN-HAPTOGLOBIN-BINDING PROTEIN 1-RELATED"/>
    <property type="match status" value="1"/>
</dbReference>
<dbReference type="GO" id="GO:0015344">
    <property type="term" value="F:siderophore uptake transmembrane transporter activity"/>
    <property type="evidence" value="ECO:0007669"/>
    <property type="project" value="TreeGrafter"/>
</dbReference>
<evidence type="ECO:0000313" key="12">
    <source>
        <dbReference type="Proteomes" id="UP000271125"/>
    </source>
</evidence>
<comment type="caution">
    <text evidence="11">The sequence shown here is derived from an EMBL/GenBank/DDBJ whole genome shotgun (WGS) entry which is preliminary data.</text>
</comment>
<dbReference type="GO" id="GO:0044718">
    <property type="term" value="P:siderophore transmembrane transport"/>
    <property type="evidence" value="ECO:0007669"/>
    <property type="project" value="TreeGrafter"/>
</dbReference>
<keyword evidence="4" id="KW-0812">Transmembrane</keyword>
<keyword evidence="9" id="KW-0998">Cell outer membrane</keyword>
<keyword evidence="5" id="KW-0732">Signal</keyword>
<dbReference type="InterPro" id="IPR036942">
    <property type="entry name" value="Beta-barrel_TonB_sf"/>
</dbReference>
<evidence type="ECO:0000256" key="6">
    <source>
        <dbReference type="ARBA" id="ARBA00023077"/>
    </source>
</evidence>
<proteinExistence type="predicted"/>
<keyword evidence="3" id="KW-1134">Transmembrane beta strand</keyword>
<dbReference type="SUPFAM" id="SSF56935">
    <property type="entry name" value="Porins"/>
    <property type="match status" value="1"/>
</dbReference>
<accession>A0A660SCF0</accession>
<protein>
    <recommendedName>
        <fullName evidence="10">TonB-dependent receptor-like beta-barrel domain-containing protein</fullName>
    </recommendedName>
</protein>
<dbReference type="Proteomes" id="UP000271125">
    <property type="component" value="Unassembled WGS sequence"/>
</dbReference>
<evidence type="ECO:0000259" key="10">
    <source>
        <dbReference type="Pfam" id="PF00593"/>
    </source>
</evidence>
<sequence length="452" mass="51844">GISGDTSLSPFISERLNENDKTSPMVYYVKFEEGGLLYDQFYQRTKSSGEYSDWGILTHNNTISYENSHFRLMFKKDFNILDISVGGIYSYGSPTNEEHLFTGDTYYIEKDVAYKAFDGHIECGKGFVRGEVLGGVDFSYDIFSLPNVYYIYPNGDKILDKRYPPAPQYDTTFINYGLYLHGSMDIIPDKVSITGGIRDDIHNIYKDFLSYRLGLILTPNDRSYIKLISASSFKAPPPNWLFSRPIKVYGGVMPNPLLKPEKAYSHEISAGYVFGMVSISSNIYYQSLTDKVELLLVGASYRPTNISSLSGWGYEGEIKCRFKHIQPYISITYTYLNEQSGDQISMFPPIMVKCGFLTNYKIFSFYTKCKYIDRILASKINRRLYGSDYYIPSYFTLDSGTDIRILTWQDRKIILHMDVNNIFNQKFLYGGFGGIDIPSKGRWMDISLNLNF</sequence>
<feature type="non-terminal residue" evidence="11">
    <location>
        <position position="1"/>
    </location>
</feature>
<dbReference type="InterPro" id="IPR000531">
    <property type="entry name" value="Beta-barrel_TonB"/>
</dbReference>
<keyword evidence="7" id="KW-0472">Membrane</keyword>
<evidence type="ECO:0000256" key="7">
    <source>
        <dbReference type="ARBA" id="ARBA00023136"/>
    </source>
</evidence>
<dbReference type="PANTHER" id="PTHR30069">
    <property type="entry name" value="TONB-DEPENDENT OUTER MEMBRANE RECEPTOR"/>
    <property type="match status" value="1"/>
</dbReference>
<evidence type="ECO:0000256" key="9">
    <source>
        <dbReference type="ARBA" id="ARBA00023237"/>
    </source>
</evidence>
<comment type="subcellular location">
    <subcellularLocation>
        <location evidence="1">Cell outer membrane</location>
        <topology evidence="1">Multi-pass membrane protein</topology>
    </subcellularLocation>
</comment>
<dbReference type="Gene3D" id="2.40.170.20">
    <property type="entry name" value="TonB-dependent receptor, beta-barrel domain"/>
    <property type="match status" value="1"/>
</dbReference>
<evidence type="ECO:0000256" key="5">
    <source>
        <dbReference type="ARBA" id="ARBA00022729"/>
    </source>
</evidence>
<dbReference type="InterPro" id="IPR039426">
    <property type="entry name" value="TonB-dep_rcpt-like"/>
</dbReference>
<dbReference type="GO" id="GO:0009279">
    <property type="term" value="C:cell outer membrane"/>
    <property type="evidence" value="ECO:0007669"/>
    <property type="project" value="UniProtKB-SubCell"/>
</dbReference>